<reference evidence="3 4" key="1">
    <citation type="submission" date="2020-02" db="EMBL/GenBank/DDBJ databases">
        <title>Draft genome sequence of Haematococcus lacustris strain NIES-144.</title>
        <authorList>
            <person name="Morimoto D."/>
            <person name="Nakagawa S."/>
            <person name="Yoshida T."/>
            <person name="Sawayama S."/>
        </authorList>
    </citation>
    <scope>NUCLEOTIDE SEQUENCE [LARGE SCALE GENOMIC DNA]</scope>
    <source>
        <strain evidence="3 4">NIES-144</strain>
    </source>
</reference>
<dbReference type="GO" id="GO:0016787">
    <property type="term" value="F:hydrolase activity"/>
    <property type="evidence" value="ECO:0007669"/>
    <property type="project" value="UniProtKB-KW"/>
</dbReference>
<gene>
    <name evidence="3" type="ORF">HaLaN_05395</name>
</gene>
<evidence type="ECO:0000256" key="2">
    <source>
        <dbReference type="ARBA" id="ARBA00022801"/>
    </source>
</evidence>
<dbReference type="InterPro" id="IPR029052">
    <property type="entry name" value="Metallo-depent_PP-like"/>
</dbReference>
<evidence type="ECO:0000256" key="1">
    <source>
        <dbReference type="ARBA" id="ARBA00022729"/>
    </source>
</evidence>
<sequence>MLGKYESGLRGPEDPFFTQTFTDVYTDDSLMVPWYAVLGNHDYGELDREQLRLLLL</sequence>
<comment type="caution">
    <text evidence="3">The sequence shown here is derived from an EMBL/GenBank/DDBJ whole genome shotgun (WGS) entry which is preliminary data.</text>
</comment>
<dbReference type="PANTHER" id="PTHR10161:SF14">
    <property type="entry name" value="TARTRATE-RESISTANT ACID PHOSPHATASE TYPE 5"/>
    <property type="match status" value="1"/>
</dbReference>
<evidence type="ECO:0000313" key="4">
    <source>
        <dbReference type="Proteomes" id="UP000485058"/>
    </source>
</evidence>
<keyword evidence="2" id="KW-0378">Hydrolase</keyword>
<dbReference type="AlphaFoldDB" id="A0A699YLD8"/>
<feature type="non-terminal residue" evidence="3">
    <location>
        <position position="1"/>
    </location>
</feature>
<dbReference type="PANTHER" id="PTHR10161">
    <property type="entry name" value="TARTRATE-RESISTANT ACID PHOSPHATASE TYPE 5"/>
    <property type="match status" value="1"/>
</dbReference>
<dbReference type="InterPro" id="IPR051558">
    <property type="entry name" value="Metallophosphoesterase_PAP"/>
</dbReference>
<dbReference type="EMBL" id="BLLF01000289">
    <property type="protein sequence ID" value="GFH10135.1"/>
    <property type="molecule type" value="Genomic_DNA"/>
</dbReference>
<organism evidence="3 4">
    <name type="scientific">Haematococcus lacustris</name>
    <name type="common">Green alga</name>
    <name type="synonym">Haematococcus pluvialis</name>
    <dbReference type="NCBI Taxonomy" id="44745"/>
    <lineage>
        <taxon>Eukaryota</taxon>
        <taxon>Viridiplantae</taxon>
        <taxon>Chlorophyta</taxon>
        <taxon>core chlorophytes</taxon>
        <taxon>Chlorophyceae</taxon>
        <taxon>CS clade</taxon>
        <taxon>Chlamydomonadales</taxon>
        <taxon>Haematococcaceae</taxon>
        <taxon>Haematococcus</taxon>
    </lineage>
</organism>
<dbReference type="SUPFAM" id="SSF56300">
    <property type="entry name" value="Metallo-dependent phosphatases"/>
    <property type="match status" value="1"/>
</dbReference>
<dbReference type="Gene3D" id="3.60.21.10">
    <property type="match status" value="1"/>
</dbReference>
<name>A0A699YLD8_HAELA</name>
<keyword evidence="4" id="KW-1185">Reference proteome</keyword>
<protein>
    <recommendedName>
        <fullName evidence="5">Metallophos domain-containing protein</fullName>
    </recommendedName>
</protein>
<keyword evidence="1" id="KW-0732">Signal</keyword>
<evidence type="ECO:0008006" key="5">
    <source>
        <dbReference type="Google" id="ProtNLM"/>
    </source>
</evidence>
<dbReference type="Proteomes" id="UP000485058">
    <property type="component" value="Unassembled WGS sequence"/>
</dbReference>
<evidence type="ECO:0000313" key="3">
    <source>
        <dbReference type="EMBL" id="GFH10135.1"/>
    </source>
</evidence>
<proteinExistence type="predicted"/>
<accession>A0A699YLD8</accession>